<dbReference type="Gene3D" id="3.40.50.720">
    <property type="entry name" value="NAD(P)-binding Rossmann-like Domain"/>
    <property type="match status" value="1"/>
</dbReference>
<dbReference type="SUPFAM" id="SSF51735">
    <property type="entry name" value="NAD(P)-binding Rossmann-fold domains"/>
    <property type="match status" value="1"/>
</dbReference>
<proteinExistence type="inferred from homology"/>
<dbReference type="EMBL" id="JBHSIU010000105">
    <property type="protein sequence ID" value="MFC5006685.1"/>
    <property type="molecule type" value="Genomic_DNA"/>
</dbReference>
<dbReference type="InterPro" id="IPR013332">
    <property type="entry name" value="KPR_N"/>
</dbReference>
<evidence type="ECO:0000313" key="7">
    <source>
        <dbReference type="Proteomes" id="UP001595912"/>
    </source>
</evidence>
<name>A0ABV9WGC0_9ACTN</name>
<gene>
    <name evidence="6" type="ORF">ACFPIJ_53855</name>
</gene>
<dbReference type="InterPro" id="IPR036291">
    <property type="entry name" value="NAD(P)-bd_dom_sf"/>
</dbReference>
<feature type="domain" description="Ketopantoate reductase N-terminal" evidence="4">
    <location>
        <begin position="4"/>
        <end position="133"/>
    </location>
</feature>
<dbReference type="SUPFAM" id="SSF48179">
    <property type="entry name" value="6-phosphogluconate dehydrogenase C-terminal domain-like"/>
    <property type="match status" value="1"/>
</dbReference>
<comment type="similarity">
    <text evidence="1">Belongs to the ketopantoate reductase family.</text>
</comment>
<organism evidence="6 7">
    <name type="scientific">Dactylosporangium cerinum</name>
    <dbReference type="NCBI Taxonomy" id="1434730"/>
    <lineage>
        <taxon>Bacteria</taxon>
        <taxon>Bacillati</taxon>
        <taxon>Actinomycetota</taxon>
        <taxon>Actinomycetes</taxon>
        <taxon>Micromonosporales</taxon>
        <taxon>Micromonosporaceae</taxon>
        <taxon>Dactylosporangium</taxon>
    </lineage>
</organism>
<dbReference type="Pfam" id="PF02558">
    <property type="entry name" value="ApbA"/>
    <property type="match status" value="1"/>
</dbReference>
<evidence type="ECO:0000259" key="5">
    <source>
        <dbReference type="Pfam" id="PF08546"/>
    </source>
</evidence>
<keyword evidence="3" id="KW-0560">Oxidoreductase</keyword>
<evidence type="ECO:0000256" key="1">
    <source>
        <dbReference type="ARBA" id="ARBA00007870"/>
    </source>
</evidence>
<comment type="caution">
    <text evidence="6">The sequence shown here is derived from an EMBL/GenBank/DDBJ whole genome shotgun (WGS) entry which is preliminary data.</text>
</comment>
<keyword evidence="2" id="KW-0521">NADP</keyword>
<dbReference type="Gene3D" id="1.10.1040.10">
    <property type="entry name" value="N-(1-d-carboxylethyl)-l-norvaline Dehydrogenase, domain 2"/>
    <property type="match status" value="1"/>
</dbReference>
<feature type="domain" description="Ketopantoate reductase C-terminal" evidence="5">
    <location>
        <begin position="173"/>
        <end position="291"/>
    </location>
</feature>
<evidence type="ECO:0000313" key="6">
    <source>
        <dbReference type="EMBL" id="MFC5006685.1"/>
    </source>
</evidence>
<dbReference type="InterPro" id="IPR013328">
    <property type="entry name" value="6PGD_dom2"/>
</dbReference>
<accession>A0ABV9WGC0</accession>
<dbReference type="RefSeq" id="WP_380127318.1">
    <property type="nucleotide sequence ID" value="NZ_JBHSIU010000105.1"/>
</dbReference>
<reference evidence="7" key="1">
    <citation type="journal article" date="2019" name="Int. J. Syst. Evol. Microbiol.">
        <title>The Global Catalogue of Microorganisms (GCM) 10K type strain sequencing project: providing services to taxonomists for standard genome sequencing and annotation.</title>
        <authorList>
            <consortium name="The Broad Institute Genomics Platform"/>
            <consortium name="The Broad Institute Genome Sequencing Center for Infectious Disease"/>
            <person name="Wu L."/>
            <person name="Ma J."/>
        </authorList>
    </citation>
    <scope>NUCLEOTIDE SEQUENCE [LARGE SCALE GENOMIC DNA]</scope>
    <source>
        <strain evidence="7">CGMCC 4.7152</strain>
    </source>
</reference>
<sequence length="319" mass="33839">MRWMIYGAGAVGGVVAARLAIAGLDVAVVARGPHLEAMQKDGLTLRRPDGDTVVKVDAYQHPADTGKDVVVLAMKGQDTGAALVALEGFRGPVVCLQNGVANERAALRHFADVYGVHVILPASHLEPGVVIEHCDPVPGILDLGRYPSGRDATAERLAQELQTAGFVSQPRADIMRWKYRKLLLNLGNAVEALCGRVDGLDAAAGPVQAEGEEVLRRAGIDVASAAEDRERRGDIMRWPHGINRAGGSSWQSLARGAGTVEADYLNGEIVLLGRLHGVPTPANETARRLVQRAVREGRKPGSLTPGEFLEAVTLSTTAP</sequence>
<protein>
    <submittedName>
        <fullName evidence="6">Ketopantoate reductase family protein</fullName>
    </submittedName>
</protein>
<evidence type="ECO:0000256" key="2">
    <source>
        <dbReference type="ARBA" id="ARBA00022857"/>
    </source>
</evidence>
<keyword evidence="7" id="KW-1185">Reference proteome</keyword>
<dbReference type="PANTHER" id="PTHR43765">
    <property type="entry name" value="2-DEHYDROPANTOATE 2-REDUCTASE-RELATED"/>
    <property type="match status" value="1"/>
</dbReference>
<dbReference type="InterPro" id="IPR013752">
    <property type="entry name" value="KPA_reductase"/>
</dbReference>
<evidence type="ECO:0000256" key="3">
    <source>
        <dbReference type="ARBA" id="ARBA00023002"/>
    </source>
</evidence>
<evidence type="ECO:0000259" key="4">
    <source>
        <dbReference type="Pfam" id="PF02558"/>
    </source>
</evidence>
<dbReference type="PANTHER" id="PTHR43765:SF2">
    <property type="entry name" value="2-DEHYDROPANTOATE 2-REDUCTASE"/>
    <property type="match status" value="1"/>
</dbReference>
<dbReference type="InterPro" id="IPR008927">
    <property type="entry name" value="6-PGluconate_DH-like_C_sf"/>
</dbReference>
<dbReference type="InterPro" id="IPR050838">
    <property type="entry name" value="Ketopantoate_reductase"/>
</dbReference>
<dbReference type="Proteomes" id="UP001595912">
    <property type="component" value="Unassembled WGS sequence"/>
</dbReference>
<dbReference type="Pfam" id="PF08546">
    <property type="entry name" value="ApbA_C"/>
    <property type="match status" value="1"/>
</dbReference>